<keyword evidence="1" id="KW-0732">Signal</keyword>
<sequence length="284" mass="33597">MKKLIYLLFVVLFFITSAGFGQEDSTRVEVDSSGVEENILLPTSTPVLLFSDAEDNLKEEKKKKKKKKKKNFHFGEKTSKGLIKNSFRDQVTYQYFNYTSKNKKIDPYIRDIFWYDSKNKAIKTGNFNPSQGYLLHGPYEKRIGENVVETGMYFYGTKHGRWMSFDAKNILIDKRKYSEGWPKASRITYYNRGDRKIEKLTPIEYDLEEGNFFHFYPDGQVAVAGEYKFGERIGIWTEYWPRENDKTVKKREIQYQNEALNNVFKPYIRGEWDKEGNLIYSHVQ</sequence>
<gene>
    <name evidence="2" type="ORF">CQA01_44830</name>
</gene>
<dbReference type="RefSeq" id="WP_146948673.1">
    <property type="nucleotide sequence ID" value="NZ_BJYV01000031.1"/>
</dbReference>
<feature type="chain" id="PRO_5021892600" evidence="1">
    <location>
        <begin position="22"/>
        <end position="284"/>
    </location>
</feature>
<keyword evidence="3" id="KW-1185">Reference proteome</keyword>
<evidence type="ECO:0000313" key="3">
    <source>
        <dbReference type="Proteomes" id="UP000321301"/>
    </source>
</evidence>
<name>A0A512CIC1_9BACT</name>
<protein>
    <submittedName>
        <fullName evidence="2">Uncharacterized protein</fullName>
    </submittedName>
</protein>
<reference evidence="2 3" key="1">
    <citation type="submission" date="2019-07" db="EMBL/GenBank/DDBJ databases">
        <title>Whole genome shotgun sequence of Cyclobacterium qasimii NBRC 106168.</title>
        <authorList>
            <person name="Hosoyama A."/>
            <person name="Uohara A."/>
            <person name="Ohji S."/>
            <person name="Ichikawa N."/>
        </authorList>
    </citation>
    <scope>NUCLEOTIDE SEQUENCE [LARGE SCALE GENOMIC DNA]</scope>
    <source>
        <strain evidence="2 3">NBRC 106168</strain>
    </source>
</reference>
<dbReference type="Gene3D" id="2.20.110.10">
    <property type="entry name" value="Histone H3 K4-specific methyltransferase SET7/9 N-terminal domain"/>
    <property type="match status" value="1"/>
</dbReference>
<dbReference type="AlphaFoldDB" id="A0A512CIC1"/>
<dbReference type="Proteomes" id="UP000321301">
    <property type="component" value="Unassembled WGS sequence"/>
</dbReference>
<feature type="signal peptide" evidence="1">
    <location>
        <begin position="1"/>
        <end position="21"/>
    </location>
</feature>
<evidence type="ECO:0000256" key="1">
    <source>
        <dbReference type="SAM" id="SignalP"/>
    </source>
</evidence>
<proteinExistence type="predicted"/>
<comment type="caution">
    <text evidence="2">The sequence shown here is derived from an EMBL/GenBank/DDBJ whole genome shotgun (WGS) entry which is preliminary data.</text>
</comment>
<accession>A0A512CIC1</accession>
<organism evidence="2 3">
    <name type="scientific">Cyclobacterium qasimii</name>
    <dbReference type="NCBI Taxonomy" id="1350429"/>
    <lineage>
        <taxon>Bacteria</taxon>
        <taxon>Pseudomonadati</taxon>
        <taxon>Bacteroidota</taxon>
        <taxon>Cytophagia</taxon>
        <taxon>Cytophagales</taxon>
        <taxon>Cyclobacteriaceae</taxon>
        <taxon>Cyclobacterium</taxon>
    </lineage>
</organism>
<evidence type="ECO:0000313" key="2">
    <source>
        <dbReference type="EMBL" id="GEO23949.1"/>
    </source>
</evidence>
<dbReference type="EMBL" id="BJYV01000031">
    <property type="protein sequence ID" value="GEO23949.1"/>
    <property type="molecule type" value="Genomic_DNA"/>
</dbReference>
<dbReference type="SUPFAM" id="SSF82185">
    <property type="entry name" value="Histone H3 K4-specific methyltransferase SET7/9 N-terminal domain"/>
    <property type="match status" value="1"/>
</dbReference>